<accession>Q70CD1</accession>
<proteinExistence type="evidence at transcript level"/>
<dbReference type="GeneID" id="25251802"/>
<evidence type="ECO:0000313" key="5">
    <source>
        <dbReference type="Proteomes" id="UP000030747"/>
    </source>
</evidence>
<gene>
    <name evidence="3" type="primary">sag13</name>
    <name evidence="4" type="ORF">ETH_00013178</name>
</gene>
<evidence type="ECO:0000256" key="2">
    <source>
        <dbReference type="SAM" id="SignalP"/>
    </source>
</evidence>
<protein>
    <submittedName>
        <fullName evidence="4">SAG family member (Sag13)</fullName>
    </submittedName>
    <submittedName>
        <fullName evidence="3">Surface antigen 13</fullName>
    </submittedName>
</protein>
<dbReference type="EMBL" id="HG673747">
    <property type="protein sequence ID" value="CDJ37177.1"/>
    <property type="molecule type" value="Genomic_DNA"/>
</dbReference>
<keyword evidence="1" id="KW-0472">Membrane</keyword>
<reference evidence="3" key="2">
    <citation type="submission" date="2003-10" db="EMBL/GenBank/DDBJ databases">
        <authorList>
            <person name="Tomley F.M."/>
        </authorList>
    </citation>
    <scope>NUCLEOTIDE SEQUENCE</scope>
    <source>
        <strain evidence="3">Houghton</strain>
    </source>
</reference>
<name>Q70CD1_EIMTE</name>
<dbReference type="RefSeq" id="XP_013228015.1">
    <property type="nucleotide sequence ID" value="XM_013372561.1"/>
</dbReference>
<keyword evidence="5" id="KW-1185">Reference proteome</keyword>
<dbReference type="EMBL" id="AJ586543">
    <property type="protein sequence ID" value="CAE52304.1"/>
    <property type="molecule type" value="mRNA"/>
</dbReference>
<dbReference type="Proteomes" id="UP000030747">
    <property type="component" value="Unassembled WGS sequence"/>
</dbReference>
<evidence type="ECO:0000313" key="3">
    <source>
        <dbReference type="EMBL" id="CAE52304.1"/>
    </source>
</evidence>
<reference evidence="3" key="1">
    <citation type="submission" date="2003-10" db="EMBL/GenBank/DDBJ databases">
        <title>Eimeria tenella sporozoites and merozoites differentially express glycosylphosphatidylinositol-anchored variant surface proteins.</title>
        <authorList>
            <person name="Tabares E."/>
            <person name="Ferguson D."/>
            <person name="Clark J."/>
            <person name="Soon P.E."/>
            <person name="Wan K.L."/>
            <person name="Tomley F."/>
        </authorList>
    </citation>
    <scope>NUCLEOTIDE SEQUENCE</scope>
    <source>
        <strain evidence="3">Houghton</strain>
    </source>
</reference>
<sequence>MSRLGLLACYAGLFAGAAAPDFSTAVPIRSAAVNPHHKILDTEGSSLAQVATAPSASKKTTECLPILNALRTEGLNGLLKGLVEAGDGEASQIQPLARSGKTTIQIASELAGTNKESCDATNANQSQYAGLVITFDVSKTFDCEALINASFTAGLDHLQKADYNATADESILGTPPLDNIAAKNLAAIVSTKAEKVECAATTDCVAGKNVLFCYFIQPLEKEQAQPIDANVYEALLKRQRGSASIAVPGITAMLFSLALILLS</sequence>
<feature type="transmembrane region" description="Helical" evidence="1">
    <location>
        <begin position="245"/>
        <end position="262"/>
    </location>
</feature>
<keyword evidence="2" id="KW-0732">Signal</keyword>
<feature type="signal peptide" evidence="2">
    <location>
        <begin position="1"/>
        <end position="19"/>
    </location>
</feature>
<dbReference type="VEuPathDB" id="ToxoDB:ETH_00013178"/>
<organism evidence="3">
    <name type="scientific">Eimeria tenella</name>
    <name type="common">Coccidian parasite</name>
    <dbReference type="NCBI Taxonomy" id="5802"/>
    <lineage>
        <taxon>Eukaryota</taxon>
        <taxon>Sar</taxon>
        <taxon>Alveolata</taxon>
        <taxon>Apicomplexa</taxon>
        <taxon>Conoidasida</taxon>
        <taxon>Coccidia</taxon>
        <taxon>Eucoccidiorida</taxon>
        <taxon>Eimeriorina</taxon>
        <taxon>Eimeriidae</taxon>
        <taxon>Eimeria</taxon>
    </lineage>
</organism>
<reference evidence="4" key="4">
    <citation type="submission" date="2013-10" db="EMBL/GenBank/DDBJ databases">
        <authorList>
            <person name="Aslett M."/>
        </authorList>
    </citation>
    <scope>NUCLEOTIDE SEQUENCE [LARGE SCALE GENOMIC DNA]</scope>
    <source>
        <strain evidence="4">Houghton</strain>
    </source>
</reference>
<keyword evidence="1" id="KW-1133">Transmembrane helix</keyword>
<evidence type="ECO:0000313" key="4">
    <source>
        <dbReference type="EMBL" id="CDJ37177.1"/>
    </source>
</evidence>
<dbReference type="OrthoDB" id="350605at2759"/>
<feature type="chain" id="PRO_5007710024" evidence="2">
    <location>
        <begin position="20"/>
        <end position="263"/>
    </location>
</feature>
<dbReference type="VEuPathDB" id="ToxoDB:ETH2_0630900"/>
<keyword evidence="1" id="KW-0812">Transmembrane</keyword>
<dbReference type="AlphaFoldDB" id="Q70CD1"/>
<reference evidence="4" key="3">
    <citation type="submission" date="2013-10" db="EMBL/GenBank/DDBJ databases">
        <title>Genomic analysis of the causative agents of coccidiosis in chickens.</title>
        <authorList>
            <person name="Reid A.J."/>
            <person name="Blake D."/>
            <person name="Billington K."/>
            <person name="Browne H."/>
            <person name="Dunn M."/>
            <person name="Hung S."/>
            <person name="Kawahara F."/>
            <person name="Miranda-Saavedra D."/>
            <person name="Mourier T."/>
            <person name="Nagra H."/>
            <person name="Otto T.D."/>
            <person name="Rawlings N."/>
            <person name="Sanchez A."/>
            <person name="Sanders M."/>
            <person name="Subramaniam C."/>
            <person name="Tay Y."/>
            <person name="Dear P."/>
            <person name="Doerig C."/>
            <person name="Gruber A."/>
            <person name="Parkinson J."/>
            <person name="Shirley M."/>
            <person name="Wan K.L."/>
            <person name="Berriman M."/>
            <person name="Tomley F."/>
            <person name="Pain A."/>
        </authorList>
    </citation>
    <scope>NUCLEOTIDE SEQUENCE [LARGE SCALE GENOMIC DNA]</scope>
    <source>
        <strain evidence="4">Houghton</strain>
    </source>
</reference>
<evidence type="ECO:0000256" key="1">
    <source>
        <dbReference type="SAM" id="Phobius"/>
    </source>
</evidence>